<organism evidence="2 3">
    <name type="scientific">candidate division WWE3 bacterium RIFOXYD1_FULL_39_9</name>
    <dbReference type="NCBI Taxonomy" id="1802649"/>
    <lineage>
        <taxon>Bacteria</taxon>
        <taxon>Katanobacteria</taxon>
    </lineage>
</organism>
<gene>
    <name evidence="2" type="ORF">A2619_02270</name>
</gene>
<evidence type="ECO:0000313" key="3">
    <source>
        <dbReference type="Proteomes" id="UP000176815"/>
    </source>
</evidence>
<accession>A0A1F4X3K5</accession>
<dbReference type="Proteomes" id="UP000176815">
    <property type="component" value="Unassembled WGS sequence"/>
</dbReference>
<protein>
    <submittedName>
        <fullName evidence="2">Uncharacterized protein</fullName>
    </submittedName>
</protein>
<evidence type="ECO:0000256" key="1">
    <source>
        <dbReference type="SAM" id="MobiDB-lite"/>
    </source>
</evidence>
<proteinExistence type="predicted"/>
<reference evidence="2 3" key="1">
    <citation type="journal article" date="2016" name="Nat. Commun.">
        <title>Thousands of microbial genomes shed light on interconnected biogeochemical processes in an aquifer system.</title>
        <authorList>
            <person name="Anantharaman K."/>
            <person name="Brown C.T."/>
            <person name="Hug L.A."/>
            <person name="Sharon I."/>
            <person name="Castelle C.J."/>
            <person name="Probst A.J."/>
            <person name="Thomas B.C."/>
            <person name="Singh A."/>
            <person name="Wilkins M.J."/>
            <person name="Karaoz U."/>
            <person name="Brodie E.L."/>
            <person name="Williams K.H."/>
            <person name="Hubbard S.S."/>
            <person name="Banfield J.F."/>
        </authorList>
    </citation>
    <scope>NUCLEOTIDE SEQUENCE [LARGE SCALE GENOMIC DNA]</scope>
</reference>
<comment type="caution">
    <text evidence="2">The sequence shown here is derived from an EMBL/GenBank/DDBJ whole genome shotgun (WGS) entry which is preliminary data.</text>
</comment>
<name>A0A1F4X3K5_UNCKA</name>
<dbReference type="AlphaFoldDB" id="A0A1F4X3K5"/>
<sequence length="161" mass="18964">MSVDWTNFDYENEIKINLDSLELNNQDNPELIMKYAKEKTKVSKDLRDKKEEMAVYEAKLRITTINLANKKMTVSEVDAEIKIDDKYQKLVAEINVLEYDLELLKECINVFRARSDSLREERELLALGYWATTSKTQGVRKVQLEKADEETRNAVNQRRRK</sequence>
<evidence type="ECO:0000313" key="2">
    <source>
        <dbReference type="EMBL" id="OGC76257.1"/>
    </source>
</evidence>
<feature type="region of interest" description="Disordered" evidence="1">
    <location>
        <begin position="141"/>
        <end position="161"/>
    </location>
</feature>
<feature type="compositionally biased region" description="Basic and acidic residues" evidence="1">
    <location>
        <begin position="142"/>
        <end position="152"/>
    </location>
</feature>
<dbReference type="EMBL" id="MEWG01000047">
    <property type="protein sequence ID" value="OGC76257.1"/>
    <property type="molecule type" value="Genomic_DNA"/>
</dbReference>